<name>A0A9N9IET6_9GLOM</name>
<feature type="domain" description="Peptidase S8/S53" evidence="6">
    <location>
        <begin position="22"/>
        <end position="203"/>
    </location>
</feature>
<comment type="caution">
    <text evidence="5">Lacks conserved residue(s) required for the propagation of feature annotation.</text>
</comment>
<dbReference type="OrthoDB" id="206201at2759"/>
<evidence type="ECO:0000256" key="4">
    <source>
        <dbReference type="ARBA" id="ARBA00022825"/>
    </source>
</evidence>
<gene>
    <name evidence="7" type="ORF">DERYTH_LOCUS15269</name>
</gene>
<comment type="caution">
    <text evidence="7">The sequence shown here is derived from an EMBL/GenBank/DDBJ whole genome shotgun (WGS) entry which is preliminary data.</text>
</comment>
<evidence type="ECO:0000256" key="5">
    <source>
        <dbReference type="PROSITE-ProRule" id="PRU01240"/>
    </source>
</evidence>
<keyword evidence="3" id="KW-0378">Hydrolase</keyword>
<evidence type="ECO:0000256" key="2">
    <source>
        <dbReference type="ARBA" id="ARBA00022670"/>
    </source>
</evidence>
<sequence length="207" mass="22205">MTYQEFKGRIKLRGVFCDGYKNGNDDFGHGTHVAGIIAETTYGVAKLANIINIRIGDKFGGIADSAIIKGVNYVINAYKKDKNKNSIINMSFGGHYSETIAKLVKECTDNGIHIVASAGNELSDACTVTPSAAPSAITVADSDKSDQMYDSLNYRLCVDIYAPDVKITSAFKGSDNDSVALSGTSMSAPYVVDTVVLYISTYGNFIH</sequence>
<evidence type="ECO:0000256" key="3">
    <source>
        <dbReference type="ARBA" id="ARBA00022801"/>
    </source>
</evidence>
<dbReference type="InterPro" id="IPR015500">
    <property type="entry name" value="Peptidase_S8_subtilisin-rel"/>
</dbReference>
<dbReference type="Gene3D" id="3.40.50.200">
    <property type="entry name" value="Peptidase S8/S53 domain"/>
    <property type="match status" value="1"/>
</dbReference>
<organism evidence="7 8">
    <name type="scientific">Dentiscutata erythropus</name>
    <dbReference type="NCBI Taxonomy" id="1348616"/>
    <lineage>
        <taxon>Eukaryota</taxon>
        <taxon>Fungi</taxon>
        <taxon>Fungi incertae sedis</taxon>
        <taxon>Mucoromycota</taxon>
        <taxon>Glomeromycotina</taxon>
        <taxon>Glomeromycetes</taxon>
        <taxon>Diversisporales</taxon>
        <taxon>Gigasporaceae</taxon>
        <taxon>Dentiscutata</taxon>
    </lineage>
</organism>
<reference evidence="7" key="1">
    <citation type="submission" date="2021-06" db="EMBL/GenBank/DDBJ databases">
        <authorList>
            <person name="Kallberg Y."/>
            <person name="Tangrot J."/>
            <person name="Rosling A."/>
        </authorList>
    </citation>
    <scope>NUCLEOTIDE SEQUENCE</scope>
    <source>
        <strain evidence="7">MA453B</strain>
    </source>
</reference>
<keyword evidence="2" id="KW-0645">Protease</keyword>
<dbReference type="GO" id="GO:0005615">
    <property type="term" value="C:extracellular space"/>
    <property type="evidence" value="ECO:0007669"/>
    <property type="project" value="TreeGrafter"/>
</dbReference>
<evidence type="ECO:0000259" key="6">
    <source>
        <dbReference type="Pfam" id="PF00082"/>
    </source>
</evidence>
<proteinExistence type="inferred from homology"/>
<comment type="similarity">
    <text evidence="1 5">Belongs to the peptidase S8 family.</text>
</comment>
<dbReference type="GO" id="GO:0006508">
    <property type="term" value="P:proteolysis"/>
    <property type="evidence" value="ECO:0007669"/>
    <property type="project" value="UniProtKB-KW"/>
</dbReference>
<keyword evidence="8" id="KW-1185">Reference proteome</keyword>
<evidence type="ECO:0000256" key="1">
    <source>
        <dbReference type="ARBA" id="ARBA00011073"/>
    </source>
</evidence>
<dbReference type="AlphaFoldDB" id="A0A9N9IET6"/>
<dbReference type="PROSITE" id="PS51892">
    <property type="entry name" value="SUBTILASE"/>
    <property type="match status" value="1"/>
</dbReference>
<dbReference type="InterPro" id="IPR050131">
    <property type="entry name" value="Peptidase_S8_subtilisin-like"/>
</dbReference>
<dbReference type="GO" id="GO:0004252">
    <property type="term" value="F:serine-type endopeptidase activity"/>
    <property type="evidence" value="ECO:0007669"/>
    <property type="project" value="InterPro"/>
</dbReference>
<protein>
    <submittedName>
        <fullName evidence="7">1164_t:CDS:1</fullName>
    </submittedName>
</protein>
<dbReference type="Pfam" id="PF00082">
    <property type="entry name" value="Peptidase_S8"/>
    <property type="match status" value="1"/>
</dbReference>
<dbReference type="InterPro" id="IPR000209">
    <property type="entry name" value="Peptidase_S8/S53_dom"/>
</dbReference>
<evidence type="ECO:0000313" key="7">
    <source>
        <dbReference type="EMBL" id="CAG8732705.1"/>
    </source>
</evidence>
<dbReference type="PANTHER" id="PTHR43806:SF11">
    <property type="entry name" value="CEREVISIN-RELATED"/>
    <property type="match status" value="1"/>
</dbReference>
<dbReference type="Proteomes" id="UP000789405">
    <property type="component" value="Unassembled WGS sequence"/>
</dbReference>
<dbReference type="SUPFAM" id="SSF52743">
    <property type="entry name" value="Subtilisin-like"/>
    <property type="match status" value="1"/>
</dbReference>
<evidence type="ECO:0000313" key="8">
    <source>
        <dbReference type="Proteomes" id="UP000789405"/>
    </source>
</evidence>
<dbReference type="InterPro" id="IPR036852">
    <property type="entry name" value="Peptidase_S8/S53_dom_sf"/>
</dbReference>
<dbReference type="PANTHER" id="PTHR43806">
    <property type="entry name" value="PEPTIDASE S8"/>
    <property type="match status" value="1"/>
</dbReference>
<dbReference type="PRINTS" id="PR00723">
    <property type="entry name" value="SUBTILISIN"/>
</dbReference>
<accession>A0A9N9IET6</accession>
<keyword evidence="4" id="KW-0720">Serine protease</keyword>
<dbReference type="EMBL" id="CAJVPY010012222">
    <property type="protein sequence ID" value="CAG8732705.1"/>
    <property type="molecule type" value="Genomic_DNA"/>
</dbReference>